<dbReference type="InterPro" id="IPR013426">
    <property type="entry name" value="EpsH-like"/>
</dbReference>
<protein>
    <submittedName>
        <fullName evidence="9">Exosortase A</fullName>
        <ecNumber evidence="9">3.4.22.-</ecNumber>
    </submittedName>
</protein>
<dbReference type="AlphaFoldDB" id="A0A4Q2IZI1"/>
<keyword evidence="7" id="KW-0472">Membrane</keyword>
<dbReference type="OrthoDB" id="9797363at2"/>
<dbReference type="NCBIfam" id="TIGR02914">
    <property type="entry name" value="EpsI_fam"/>
    <property type="match status" value="1"/>
</dbReference>
<dbReference type="InterPro" id="IPR017540">
    <property type="entry name" value="Exosortase-1"/>
</dbReference>
<evidence type="ECO:0000313" key="10">
    <source>
        <dbReference type="Proteomes" id="UP000292347"/>
    </source>
</evidence>
<dbReference type="GO" id="GO:0006508">
    <property type="term" value="P:proteolysis"/>
    <property type="evidence" value="ECO:0007669"/>
    <property type="project" value="UniProtKB-KW"/>
</dbReference>
<gene>
    <name evidence="9" type="primary">xrtA</name>
    <name evidence="9" type="ORF">EO081_04495</name>
</gene>
<name>A0A4Q2IZI1_9SPHN</name>
<evidence type="ECO:0000313" key="9">
    <source>
        <dbReference type="EMBL" id="RXZ34918.1"/>
    </source>
</evidence>
<feature type="domain" description="Methanolan biosynthesis EpsI" evidence="8">
    <location>
        <begin position="312"/>
        <end position="496"/>
    </location>
</feature>
<evidence type="ECO:0000259" key="8">
    <source>
        <dbReference type="Pfam" id="PF11984"/>
    </source>
</evidence>
<dbReference type="Pfam" id="PF11984">
    <property type="entry name" value="DUF3485"/>
    <property type="match status" value="1"/>
</dbReference>
<evidence type="ECO:0000256" key="7">
    <source>
        <dbReference type="ARBA" id="ARBA00023136"/>
    </source>
</evidence>
<evidence type="ECO:0000256" key="2">
    <source>
        <dbReference type="ARBA" id="ARBA00022475"/>
    </source>
</evidence>
<keyword evidence="4" id="KW-0812">Transmembrane</keyword>
<dbReference type="NCBIfam" id="TIGR03109">
    <property type="entry name" value="exosort_XrtA"/>
    <property type="match status" value="1"/>
</dbReference>
<dbReference type="InterPro" id="IPR026392">
    <property type="entry name" value="Exo/Archaeosortase_dom"/>
</dbReference>
<sequence length="509" mass="53838">MSGTLASPPLAAGLGSRWLASLAGLAGTWAALLLIFRRDVAHMLGIWWNSTTYGHCLFVPPILGWLVWQRRRELAQLRPQAWARGLLAVAAGGFAWLVGDAAAVALFRHAGLVTMLAGAVVALLGPNVARGLAFPLGYMAFLVPFGDFLEMPLQALTVRQTMGLLHLLGVPAVVDGVLITIPNGYFEVAEACSGTKFVIAMAAYGVLVANVCYVRWRRRAAFLAMALIVPVLANGVRAAGTIYAAHLTSVEAATGFDHIVYGWVFFALVMAAVMAIGWHWFDRDPDAPWFDPAALQAPVTRTLALPLASGLVLGIALLFAGWGWAAEGRAASLPARSTPPAVPGWRQTAPADGPAWTPNYPGADRLVLGHYVDARGRRVDLAIAVYAGQREGKELVGFGQGAIRENDRWVRVEDLPPLAGSSGVRMTAPGPVERQTFTWYRLGDVTTGSARRVKLETLKVKLLGGSPLAVAVLVSAQGGGPAARAAAEDFVAAAGPIDRLAASVAGRAR</sequence>
<evidence type="ECO:0000256" key="4">
    <source>
        <dbReference type="ARBA" id="ARBA00022692"/>
    </source>
</evidence>
<dbReference type="RefSeq" id="WP_129340700.1">
    <property type="nucleotide sequence ID" value="NZ_JACIDD010000001.1"/>
</dbReference>
<dbReference type="EC" id="3.4.22.-" evidence="9"/>
<dbReference type="EMBL" id="SDPT01000001">
    <property type="protein sequence ID" value="RXZ34918.1"/>
    <property type="molecule type" value="Genomic_DNA"/>
</dbReference>
<comment type="subcellular location">
    <subcellularLocation>
        <location evidence="1">Cell membrane</location>
        <topology evidence="1">Multi-pass membrane protein</topology>
    </subcellularLocation>
</comment>
<dbReference type="GO" id="GO:0005886">
    <property type="term" value="C:plasma membrane"/>
    <property type="evidence" value="ECO:0007669"/>
    <property type="project" value="UniProtKB-SubCell"/>
</dbReference>
<keyword evidence="10" id="KW-1185">Reference proteome</keyword>
<keyword evidence="5 9" id="KW-0378">Hydrolase</keyword>
<dbReference type="NCBIfam" id="TIGR04178">
    <property type="entry name" value="exo_archaeo"/>
    <property type="match status" value="1"/>
</dbReference>
<keyword evidence="6" id="KW-1133">Transmembrane helix</keyword>
<dbReference type="Pfam" id="PF09721">
    <property type="entry name" value="Exosortase_EpsH"/>
    <property type="match status" value="1"/>
</dbReference>
<dbReference type="InterPro" id="IPR019127">
    <property type="entry name" value="Exosortase"/>
</dbReference>
<dbReference type="NCBIfam" id="TIGR02602">
    <property type="entry name" value="8TM_EpsH"/>
    <property type="match status" value="1"/>
</dbReference>
<dbReference type="InterPro" id="IPR014263">
    <property type="entry name" value="Methanolan_biosynth_EpsI"/>
</dbReference>
<comment type="caution">
    <text evidence="9">The sequence shown here is derived from an EMBL/GenBank/DDBJ whole genome shotgun (WGS) entry which is preliminary data.</text>
</comment>
<organism evidence="9 10">
    <name type="scientific">Sphingomonas desiccabilis</name>
    <dbReference type="NCBI Taxonomy" id="429134"/>
    <lineage>
        <taxon>Bacteria</taxon>
        <taxon>Pseudomonadati</taxon>
        <taxon>Pseudomonadota</taxon>
        <taxon>Alphaproteobacteria</taxon>
        <taxon>Sphingomonadales</taxon>
        <taxon>Sphingomonadaceae</taxon>
        <taxon>Sphingomonas</taxon>
    </lineage>
</organism>
<evidence type="ECO:0000256" key="1">
    <source>
        <dbReference type="ARBA" id="ARBA00004651"/>
    </source>
</evidence>
<keyword evidence="3" id="KW-0645">Protease</keyword>
<evidence type="ECO:0000256" key="6">
    <source>
        <dbReference type="ARBA" id="ARBA00022989"/>
    </source>
</evidence>
<keyword evidence="2" id="KW-1003">Cell membrane</keyword>
<reference evidence="9 10" key="1">
    <citation type="submission" date="2019-01" db="EMBL/GenBank/DDBJ databases">
        <title>Sphingomonas mucosissima sp. nov. and Sphingomonas desiccabilis sp. nov., from biological soil crusts in the Colorado Plateau, USA.</title>
        <authorList>
            <person name="Zhu D."/>
        </authorList>
    </citation>
    <scope>NUCLEOTIDE SEQUENCE [LARGE SCALE GENOMIC DNA]</scope>
    <source>
        <strain evidence="9 10">CP1D</strain>
    </source>
</reference>
<evidence type="ECO:0000256" key="3">
    <source>
        <dbReference type="ARBA" id="ARBA00022670"/>
    </source>
</evidence>
<evidence type="ECO:0000256" key="5">
    <source>
        <dbReference type="ARBA" id="ARBA00022801"/>
    </source>
</evidence>
<dbReference type="Proteomes" id="UP000292347">
    <property type="component" value="Unassembled WGS sequence"/>
</dbReference>
<accession>A0A4Q2IZI1</accession>
<dbReference type="GO" id="GO:0008233">
    <property type="term" value="F:peptidase activity"/>
    <property type="evidence" value="ECO:0007669"/>
    <property type="project" value="UniProtKB-KW"/>
</dbReference>
<proteinExistence type="predicted"/>